<reference evidence="5" key="1">
    <citation type="journal article" date="2012" name="J. Bacteriol.">
        <title>Genome Sequence of Streptomyces auratus Strain AGR0001, a Phoslactomycin-Producing Actinomycete.</title>
        <authorList>
            <person name="Han X."/>
            <person name="Li M."/>
            <person name="Ding Z."/>
            <person name="Zhao J."/>
            <person name="Ji K."/>
            <person name="Wen M."/>
            <person name="Lu T."/>
        </authorList>
    </citation>
    <scope>NUCLEOTIDE SEQUENCE</scope>
    <source>
        <strain evidence="5">AGR0001</strain>
    </source>
</reference>
<dbReference type="Gene3D" id="3.40.630.190">
    <property type="entry name" value="LCP protein"/>
    <property type="match status" value="1"/>
</dbReference>
<accession>A0A8B1NS38</accession>
<dbReference type="NCBIfam" id="TIGR00350">
    <property type="entry name" value="lytR_cpsA_psr"/>
    <property type="match status" value="1"/>
</dbReference>
<feature type="region of interest" description="Disordered" evidence="2">
    <location>
        <begin position="354"/>
        <end position="401"/>
    </location>
</feature>
<dbReference type="AlphaFoldDB" id="A0A8B1NS38"/>
<evidence type="ECO:0000256" key="3">
    <source>
        <dbReference type="SAM" id="Phobius"/>
    </source>
</evidence>
<keyword evidence="6" id="KW-1185">Reference proteome</keyword>
<organism evidence="5 6">
    <name type="scientific">Streptomyces auratus AGR0001</name>
    <dbReference type="NCBI Taxonomy" id="1160718"/>
    <lineage>
        <taxon>Bacteria</taxon>
        <taxon>Bacillati</taxon>
        <taxon>Actinomycetota</taxon>
        <taxon>Actinomycetes</taxon>
        <taxon>Kitasatosporales</taxon>
        <taxon>Streptomycetaceae</taxon>
        <taxon>Streptomyces</taxon>
    </lineage>
</organism>
<dbReference type="InterPro" id="IPR050922">
    <property type="entry name" value="LytR/CpsA/Psr_CW_biosynth"/>
</dbReference>
<name>A0A8B1NS38_9ACTN</name>
<evidence type="ECO:0000313" key="6">
    <source>
        <dbReference type="Proteomes" id="UP000009036"/>
    </source>
</evidence>
<dbReference type="PANTHER" id="PTHR33392:SF6">
    <property type="entry name" value="POLYISOPRENYL-TEICHOIC ACID--PEPTIDOGLYCAN TEICHOIC ACID TRANSFERASE TAGU"/>
    <property type="match status" value="1"/>
</dbReference>
<dbReference type="PANTHER" id="PTHR33392">
    <property type="entry name" value="POLYISOPRENYL-TEICHOIC ACID--PEPTIDOGLYCAN TEICHOIC ACID TRANSFERASE TAGU"/>
    <property type="match status" value="1"/>
</dbReference>
<keyword evidence="3" id="KW-0472">Membrane</keyword>
<feature type="domain" description="Cell envelope-related transcriptional attenuator" evidence="4">
    <location>
        <begin position="105"/>
        <end position="274"/>
    </location>
</feature>
<reference evidence="5" key="2">
    <citation type="submission" date="2021-04" db="EMBL/GenBank/DDBJ databases">
        <authorList>
            <person name="Wen M.-L."/>
            <person name="Han X.-L."/>
            <person name="Xiong J."/>
        </authorList>
    </citation>
    <scope>NUCLEOTIDE SEQUENCE</scope>
    <source>
        <strain evidence="5">AGR0001</strain>
    </source>
</reference>
<comment type="similarity">
    <text evidence="1">Belongs to the LytR/CpsA/Psr (LCP) family.</text>
</comment>
<dbReference type="EMBL" id="CP072931">
    <property type="protein sequence ID" value="QTZ90491.1"/>
    <property type="molecule type" value="Genomic_DNA"/>
</dbReference>
<gene>
    <name evidence="5" type="ORF">SU9_002635</name>
</gene>
<dbReference type="KEGG" id="sauh:SU9_002635"/>
<dbReference type="OrthoDB" id="9782542at2"/>
<evidence type="ECO:0000259" key="4">
    <source>
        <dbReference type="Pfam" id="PF03816"/>
    </source>
</evidence>
<evidence type="ECO:0000256" key="1">
    <source>
        <dbReference type="ARBA" id="ARBA00006068"/>
    </source>
</evidence>
<keyword evidence="3" id="KW-0812">Transmembrane</keyword>
<dbReference type="Proteomes" id="UP000009036">
    <property type="component" value="Chromosome"/>
</dbReference>
<evidence type="ECO:0000313" key="5">
    <source>
        <dbReference type="EMBL" id="QTZ90491.1"/>
    </source>
</evidence>
<proteinExistence type="inferred from homology"/>
<sequence>MAGRRRRTRAATGRRRVRWARLIGVAVACLLVVGAAVGYWVYAQVVDGVRTSDALGDKGPGSSHGDQNILLMGLDSRKDLNGDPLPKNLLEQLHAGASSDVGGYNTNTLILLHLPADGSRATGLSVPRDDLVDVPGFGKQKIKEAYGLAKAREEDRLVAQGVKDHTERENKGREAGRRTEIQAVRNFLGVPIDHFAEVNLAGFYDLAGALNGVDVCLKHPTKDKNSGADFPAGRQTLDARQSLAFVRQRHNLPSGDLDRTRRQQAFLLSAVHKLEASGTLDKIGRAYSLLEAAKRDIVIDKGWGLTDAAGQMKKLAGGNVAFHTLKINGFATYRGESVNVVDPATVRRQVQELLRPAPSPNPPSTHSGREAPTTPAPRPGSGDGSAGDTKTLGGDGVPCVD</sequence>
<protein>
    <submittedName>
        <fullName evidence="5">LCP family protein</fullName>
    </submittedName>
</protein>
<evidence type="ECO:0000256" key="2">
    <source>
        <dbReference type="SAM" id="MobiDB-lite"/>
    </source>
</evidence>
<feature type="transmembrane region" description="Helical" evidence="3">
    <location>
        <begin position="20"/>
        <end position="42"/>
    </location>
</feature>
<dbReference type="Pfam" id="PF03816">
    <property type="entry name" value="LytR_cpsA_psr"/>
    <property type="match status" value="1"/>
</dbReference>
<dbReference type="InterPro" id="IPR004474">
    <property type="entry name" value="LytR_CpsA_psr"/>
</dbReference>
<keyword evidence="3" id="KW-1133">Transmembrane helix</keyword>